<feature type="transmembrane region" description="Helical" evidence="1">
    <location>
        <begin position="12"/>
        <end position="31"/>
    </location>
</feature>
<dbReference type="AlphaFoldDB" id="A0A0P6XLU7"/>
<comment type="caution">
    <text evidence="3">The sequence shown here is derived from an EMBL/GenBank/DDBJ whole genome shotgun (WGS) entry which is preliminary data.</text>
</comment>
<dbReference type="RefSeq" id="WP_054536586.1">
    <property type="nucleotide sequence ID" value="NZ_LGKP01000035.1"/>
</dbReference>
<organism evidence="3 4">
    <name type="scientific">Herpetosiphon geysericola</name>
    <dbReference type="NCBI Taxonomy" id="70996"/>
    <lineage>
        <taxon>Bacteria</taxon>
        <taxon>Bacillati</taxon>
        <taxon>Chloroflexota</taxon>
        <taxon>Chloroflexia</taxon>
        <taxon>Herpetosiphonales</taxon>
        <taxon>Herpetosiphonaceae</taxon>
        <taxon>Herpetosiphon</taxon>
    </lineage>
</organism>
<protein>
    <recommendedName>
        <fullName evidence="2">Bacterial Pleckstrin homology domain-containing protein</fullName>
    </recommendedName>
</protein>
<evidence type="ECO:0000259" key="2">
    <source>
        <dbReference type="Pfam" id="PF10882"/>
    </source>
</evidence>
<accession>A0A0P6XLU7</accession>
<feature type="transmembrane region" description="Helical" evidence="1">
    <location>
        <begin position="280"/>
        <end position="302"/>
    </location>
</feature>
<gene>
    <name evidence="3" type="ORF">SE18_21855</name>
</gene>
<dbReference type="STRING" id="70996.SE18_21855"/>
<evidence type="ECO:0000313" key="3">
    <source>
        <dbReference type="EMBL" id="KPL81315.1"/>
    </source>
</evidence>
<keyword evidence="4" id="KW-1185">Reference proteome</keyword>
<reference evidence="3 4" key="1">
    <citation type="submission" date="2015-07" db="EMBL/GenBank/DDBJ databases">
        <title>Whole genome sequence of Herpetosiphon geysericola DSM 7119.</title>
        <authorList>
            <person name="Hemp J."/>
            <person name="Ward L.M."/>
            <person name="Pace L.A."/>
            <person name="Fischer W.W."/>
        </authorList>
    </citation>
    <scope>NUCLEOTIDE SEQUENCE [LARGE SCALE GENOMIC DNA]</scope>
    <source>
        <strain evidence="3 4">DSM 7119</strain>
    </source>
</reference>
<dbReference type="Proteomes" id="UP000050277">
    <property type="component" value="Unassembled WGS sequence"/>
</dbReference>
<sequence>MNRWWAKRTLRVWVALVITLLVIVATIWATMQLLADISGAATSWRIDLTTFAWFASAVSGFLISLIMLYRVGSALTLHYRVDRNALTIHWLGNTAVVPMNLITAVEPSVSVKQKPGLLTRFAYTTGVGQAADEQVLNFFSTQPIAQALLLRTTGGSYVITPAQRESFIQELESRLNLGVVQVQSEGVVRSSRIAYDFWLNNAVRWTLVVGLLLNFAVWGLIAWRYNQLPLEVPIRIDATGAVSGVEAREQLLALPLVGLLAWLINAGFGALVYRSSRAGAFALLIGSAVIQLFLGVAVWVVVRG</sequence>
<dbReference type="EMBL" id="LGKP01000035">
    <property type="protein sequence ID" value="KPL81315.1"/>
    <property type="molecule type" value="Genomic_DNA"/>
</dbReference>
<keyword evidence="1" id="KW-1133">Transmembrane helix</keyword>
<dbReference type="Pfam" id="PF10882">
    <property type="entry name" value="bPH_5"/>
    <property type="match status" value="1"/>
</dbReference>
<keyword evidence="1" id="KW-0812">Transmembrane</keyword>
<feature type="transmembrane region" description="Helical" evidence="1">
    <location>
        <begin position="202"/>
        <end position="223"/>
    </location>
</feature>
<proteinExistence type="predicted"/>
<name>A0A0P6XLU7_9CHLR</name>
<dbReference type="OrthoDB" id="150616at2"/>
<dbReference type="InterPro" id="IPR027783">
    <property type="entry name" value="Bacterial_PH-related"/>
</dbReference>
<feature type="domain" description="Bacterial Pleckstrin homology" evidence="2">
    <location>
        <begin position="78"/>
        <end position="174"/>
    </location>
</feature>
<keyword evidence="1" id="KW-0472">Membrane</keyword>
<evidence type="ECO:0000256" key="1">
    <source>
        <dbReference type="SAM" id="Phobius"/>
    </source>
</evidence>
<feature type="transmembrane region" description="Helical" evidence="1">
    <location>
        <begin position="51"/>
        <end position="71"/>
    </location>
</feature>
<evidence type="ECO:0000313" key="4">
    <source>
        <dbReference type="Proteomes" id="UP000050277"/>
    </source>
</evidence>
<feature type="transmembrane region" description="Helical" evidence="1">
    <location>
        <begin position="252"/>
        <end position="273"/>
    </location>
</feature>